<dbReference type="InterPro" id="IPR015077">
    <property type="entry name" value="DUF1858"/>
</dbReference>
<accession>A0A212K6Y9</accession>
<dbReference type="AlphaFoldDB" id="A0A212K6Y9"/>
<keyword evidence="2" id="KW-0030">Aminoacyl-tRNA synthetase</keyword>
<organism evidence="2">
    <name type="scientific">uncultured Eubacteriales bacterium</name>
    <dbReference type="NCBI Taxonomy" id="172733"/>
    <lineage>
        <taxon>Bacteria</taxon>
        <taxon>Bacillati</taxon>
        <taxon>Bacillota</taxon>
        <taxon>Clostridia</taxon>
        <taxon>Eubacteriales</taxon>
        <taxon>environmental samples</taxon>
    </lineage>
</organism>
<protein>
    <submittedName>
        <fullName evidence="2">Threonyl-tRNA synthetase</fullName>
    </submittedName>
</protein>
<feature type="domain" description="DUF1858" evidence="1">
    <location>
        <begin position="11"/>
        <end position="63"/>
    </location>
</feature>
<evidence type="ECO:0000313" key="2">
    <source>
        <dbReference type="EMBL" id="SBW07388.1"/>
    </source>
</evidence>
<gene>
    <name evidence="2" type="ORF">KL86CLO1_12295</name>
</gene>
<proteinExistence type="predicted"/>
<keyword evidence="2" id="KW-0436">Ligase</keyword>
<name>A0A212K6Y9_9FIRM</name>
<dbReference type="InterPro" id="IPR038062">
    <property type="entry name" value="ScdA-like_N_sf"/>
</dbReference>
<sequence length="79" mass="8570">MGEKTLDLGRSVYELCTADPEILPILVNLGFTDITKPGMLATAGRFMTIPKGAALKKRSMEEIKKAFEGHGYKIKGGTI</sequence>
<evidence type="ECO:0000259" key="1">
    <source>
        <dbReference type="Pfam" id="PF08984"/>
    </source>
</evidence>
<dbReference type="SUPFAM" id="SSF140683">
    <property type="entry name" value="SP0561-like"/>
    <property type="match status" value="1"/>
</dbReference>
<dbReference type="GO" id="GO:0004812">
    <property type="term" value="F:aminoacyl-tRNA ligase activity"/>
    <property type="evidence" value="ECO:0007669"/>
    <property type="project" value="UniProtKB-KW"/>
</dbReference>
<dbReference type="Gene3D" id="1.10.3910.10">
    <property type="entry name" value="SP0561-like"/>
    <property type="match status" value="1"/>
</dbReference>
<dbReference type="Pfam" id="PF08984">
    <property type="entry name" value="DUF1858"/>
    <property type="match status" value="1"/>
</dbReference>
<reference evidence="2" key="1">
    <citation type="submission" date="2016-04" db="EMBL/GenBank/DDBJ databases">
        <authorList>
            <person name="Evans L.H."/>
            <person name="Alamgir A."/>
            <person name="Owens N."/>
            <person name="Weber N.D."/>
            <person name="Virtaneva K."/>
            <person name="Barbian K."/>
            <person name="Babar A."/>
            <person name="Rosenke K."/>
        </authorList>
    </citation>
    <scope>NUCLEOTIDE SEQUENCE</scope>
    <source>
        <strain evidence="2">86</strain>
    </source>
</reference>
<dbReference type="EMBL" id="FLUN01000001">
    <property type="protein sequence ID" value="SBW07388.1"/>
    <property type="molecule type" value="Genomic_DNA"/>
</dbReference>